<feature type="compositionally biased region" description="Basic and acidic residues" evidence="4">
    <location>
        <begin position="358"/>
        <end position="442"/>
    </location>
</feature>
<evidence type="ECO:0000256" key="2">
    <source>
        <dbReference type="ARBA" id="ARBA00022490"/>
    </source>
</evidence>
<feature type="compositionally biased region" description="Basic and acidic residues" evidence="4">
    <location>
        <begin position="732"/>
        <end position="755"/>
    </location>
</feature>
<evidence type="ECO:0000256" key="1">
    <source>
        <dbReference type="ARBA" id="ARBA00004496"/>
    </source>
</evidence>
<evidence type="ECO:0000313" key="7">
    <source>
        <dbReference type="Proteomes" id="UP001497497"/>
    </source>
</evidence>
<feature type="compositionally biased region" description="Basic and acidic residues" evidence="4">
    <location>
        <begin position="784"/>
        <end position="823"/>
    </location>
</feature>
<evidence type="ECO:0000256" key="4">
    <source>
        <dbReference type="SAM" id="MobiDB-lite"/>
    </source>
</evidence>
<feature type="compositionally biased region" description="Low complexity" evidence="4">
    <location>
        <begin position="1280"/>
        <end position="1293"/>
    </location>
</feature>
<feature type="compositionally biased region" description="Polar residues" evidence="4">
    <location>
        <begin position="681"/>
        <end position="694"/>
    </location>
</feature>
<keyword evidence="2" id="KW-0963">Cytoplasm</keyword>
<sequence>MTAMAEDVDDRFAGIDIDSLLNRTERRPFTYGRKKCLYEAPEFIQRLNGEETVLEGQSLCIECKVAGFPAPALRWFKDDEEILDHPRIHVESNGKGAYCLMIDNVNKGDEAAYRCRAENVEGASSCCFFLSVKGKPKSPKKKDGKSPNRRTVSFPPMFATIVEKVEEEEKQGKELKELPPSPMTEFYYALTLKSRQSWPTFVGDWAFVDGGHHEKRRTDSDERETKSAPTTPVSNGKLSDKGGLFLNAREVNGKGVNRGQLKEMTKETKKRLDEEAARREKENAAKRDQEKVAADKKREENKKKVEAEEKIEEEQRKREDAMKLRRKTREDRRERDRKVKEEEEKKAAVKGDVTNKVNDGKSETFENKERLMREEENKKKEALVKEEEMKRKEMEVEQTKKKDAQMIEDEKRKKEAGGKEDKRIKKEEKFNEDKNKDVEQPKRLIATKIAHQIKPLEEERQQKLKKESDIKRLEEERQQKLKKESEMKRLEEERQQKLKKESDMKRLEEERQQKLKKESEMKRLEEERQQKLKKESDLKRLEEERQHKLKKESEMKRLEEERQHKLKKESDMKRLEEERQHKLKKESDMKRLEEERQQKLKKETNDSRAGRDSQETRKPTPSPAPPNTEQATSKRVPAALQVFKDKESYPTNTREKSPFKTQDTKEVPNIPISLVSHKLEQQNQEKQQARTNYKATDIPKDTERATEKVSVGAPHEQKDQPKDIRTQPLDATRQREKEQIDSMKQREQTQIEKLRERERQQIGALRQREQNQIDALRQREKEQIEALRKRQQEQRDATDQREKKQSSGIKEMVERPNKGEKRPQTNPPDVKQSERDAVKVTKEREDLKLREQQQIDELRAKEQGQRDALRLKERKQIHDLHRHEEQQKEEFRLKEIKLKEDLRSKQPHKQVEEEARKKEEERKKTEQRAREEKEEKQMEVRKEQIRKEQLRRQYEEDTRKRQAKLKAEDEMRRNERDKAERSCENGEQEGKNDDESQIKVHKRDYSFSELRQSLESHLGGEVMDEEEHKYWNNIMEKHAYSINDIKKAFDSISSEERPSRQRARRNSIEETELLNMKRSSSINDLRESYTKSLGRPKKIMSELQKRQKDEEFLKRASSISDLRHQFLAVVQKQATSSRLLNVPGKQEAEITIRHMKLSDTVRPSEIRQRSKSPTPSPLYAAVSQSTAQNSSDNKPASRTQAELNKLAGAVAAKRASFHEMLAQKGEGVAPEKSQKRMSYQGRDAYGSREISVYKRAAGWSDDIESSPEVNDSQLNSDTCSQASNASSSSFSSSAHLHDTINSSYTTKVRPFVYNSVRTTARSKYHGSSI</sequence>
<evidence type="ECO:0000256" key="3">
    <source>
        <dbReference type="ARBA" id="ARBA00023319"/>
    </source>
</evidence>
<feature type="region of interest" description="Disordered" evidence="4">
    <location>
        <begin position="1222"/>
        <end position="1242"/>
    </location>
</feature>
<feature type="region of interest" description="Disordered" evidence="4">
    <location>
        <begin position="213"/>
        <end position="755"/>
    </location>
</feature>
<comment type="caution">
    <text evidence="6">The sequence shown here is derived from an EMBL/GenBank/DDBJ whole genome shotgun (WGS) entry which is preliminary data.</text>
</comment>
<dbReference type="Proteomes" id="UP001497497">
    <property type="component" value="Unassembled WGS sequence"/>
</dbReference>
<dbReference type="PROSITE" id="PS50835">
    <property type="entry name" value="IG_LIKE"/>
    <property type="match status" value="1"/>
</dbReference>
<keyword evidence="3" id="KW-0393">Immunoglobulin domain</keyword>
<dbReference type="InterPro" id="IPR013098">
    <property type="entry name" value="Ig_I-set"/>
</dbReference>
<protein>
    <recommendedName>
        <fullName evidence="5">Ig-like domain-containing protein</fullName>
    </recommendedName>
</protein>
<dbReference type="Gene3D" id="2.60.40.10">
    <property type="entry name" value="Immunoglobulins"/>
    <property type="match status" value="1"/>
</dbReference>
<feature type="compositionally biased region" description="Basic and acidic residues" evidence="4">
    <location>
        <begin position="715"/>
        <end position="725"/>
    </location>
</feature>
<feature type="compositionally biased region" description="Basic and acidic residues" evidence="4">
    <location>
        <begin position="697"/>
        <end position="707"/>
    </location>
</feature>
<dbReference type="FunFam" id="2.60.40.10:FF:000425">
    <property type="entry name" value="Myosin light chain kinase"/>
    <property type="match status" value="1"/>
</dbReference>
<organism evidence="6 7">
    <name type="scientific">Lymnaea stagnalis</name>
    <name type="common">Great pond snail</name>
    <name type="synonym">Helix stagnalis</name>
    <dbReference type="NCBI Taxonomy" id="6523"/>
    <lineage>
        <taxon>Eukaryota</taxon>
        <taxon>Metazoa</taxon>
        <taxon>Spiralia</taxon>
        <taxon>Lophotrochozoa</taxon>
        <taxon>Mollusca</taxon>
        <taxon>Gastropoda</taxon>
        <taxon>Heterobranchia</taxon>
        <taxon>Euthyneura</taxon>
        <taxon>Panpulmonata</taxon>
        <taxon>Hygrophila</taxon>
        <taxon>Lymnaeoidea</taxon>
        <taxon>Lymnaeidae</taxon>
        <taxon>Lymnaea</taxon>
    </lineage>
</organism>
<feature type="region of interest" description="Disordered" evidence="4">
    <location>
        <begin position="1153"/>
        <end position="1198"/>
    </location>
</feature>
<reference evidence="6 7" key="1">
    <citation type="submission" date="2024-04" db="EMBL/GenBank/DDBJ databases">
        <authorList>
            <consortium name="Genoscope - CEA"/>
            <person name="William W."/>
        </authorList>
    </citation>
    <scope>NUCLEOTIDE SEQUENCE [LARGE SCALE GENOMIC DNA]</scope>
</reference>
<feature type="compositionally biased region" description="Basic and acidic residues" evidence="4">
    <location>
        <begin position="831"/>
        <end position="1000"/>
    </location>
</feature>
<feature type="compositionally biased region" description="Polar residues" evidence="4">
    <location>
        <begin position="1182"/>
        <end position="1198"/>
    </location>
</feature>
<comment type="subcellular location">
    <subcellularLocation>
        <location evidence="1">Cytoplasm</location>
    </subcellularLocation>
</comment>
<dbReference type="InterPro" id="IPR013783">
    <property type="entry name" value="Ig-like_fold"/>
</dbReference>
<feature type="compositionally biased region" description="Polar residues" evidence="4">
    <location>
        <begin position="227"/>
        <end position="237"/>
    </location>
</feature>
<dbReference type="SMART" id="SM00408">
    <property type="entry name" value="IGc2"/>
    <property type="match status" value="1"/>
</dbReference>
<dbReference type="InterPro" id="IPR036179">
    <property type="entry name" value="Ig-like_dom_sf"/>
</dbReference>
<dbReference type="PANTHER" id="PTHR47633">
    <property type="entry name" value="IMMUNOGLOBULIN"/>
    <property type="match status" value="1"/>
</dbReference>
<feature type="compositionally biased region" description="Polar residues" evidence="4">
    <location>
        <begin position="1267"/>
        <end position="1279"/>
    </location>
</feature>
<dbReference type="SUPFAM" id="SSF48726">
    <property type="entry name" value="Immunoglobulin"/>
    <property type="match status" value="1"/>
</dbReference>
<feature type="region of interest" description="Disordered" evidence="4">
    <location>
        <begin position="784"/>
        <end position="1000"/>
    </location>
</feature>
<feature type="domain" description="Ig-like" evidence="5">
    <location>
        <begin position="41"/>
        <end position="131"/>
    </location>
</feature>
<dbReference type="GO" id="GO:0005737">
    <property type="term" value="C:cytoplasm"/>
    <property type="evidence" value="ECO:0007669"/>
    <property type="project" value="UniProtKB-SubCell"/>
</dbReference>
<dbReference type="InterPro" id="IPR007110">
    <property type="entry name" value="Ig-like_dom"/>
</dbReference>
<name>A0AAV2I0J9_LYMST</name>
<feature type="compositionally biased region" description="Basic and acidic residues" evidence="4">
    <location>
        <begin position="643"/>
        <end position="666"/>
    </location>
</feature>
<dbReference type="Pfam" id="PF07679">
    <property type="entry name" value="I-set"/>
    <property type="match status" value="1"/>
</dbReference>
<dbReference type="EMBL" id="CAXITT010000287">
    <property type="protein sequence ID" value="CAL1538155.1"/>
    <property type="molecule type" value="Genomic_DNA"/>
</dbReference>
<feature type="compositionally biased region" description="Basic and acidic residues" evidence="4">
    <location>
        <begin position="213"/>
        <end position="226"/>
    </location>
</feature>
<keyword evidence="7" id="KW-1185">Reference proteome</keyword>
<gene>
    <name evidence="6" type="ORF">GSLYS_00011976001</name>
</gene>
<dbReference type="InterPro" id="IPR003598">
    <property type="entry name" value="Ig_sub2"/>
</dbReference>
<feature type="region of interest" description="Disordered" evidence="4">
    <location>
        <begin position="1052"/>
        <end position="1071"/>
    </location>
</feature>
<dbReference type="InterPro" id="IPR003599">
    <property type="entry name" value="Ig_sub"/>
</dbReference>
<proteinExistence type="predicted"/>
<feature type="compositionally biased region" description="Basic and acidic residues" evidence="4">
    <location>
        <begin position="454"/>
        <end position="618"/>
    </location>
</feature>
<feature type="compositionally biased region" description="Basic and acidic residues" evidence="4">
    <location>
        <begin position="1153"/>
        <end position="1168"/>
    </location>
</feature>
<accession>A0AAV2I0J9</accession>
<feature type="compositionally biased region" description="Basic and acidic residues" evidence="4">
    <location>
        <begin position="260"/>
        <end position="349"/>
    </location>
</feature>
<evidence type="ECO:0000259" key="5">
    <source>
        <dbReference type="PROSITE" id="PS50835"/>
    </source>
</evidence>
<feature type="region of interest" description="Disordered" evidence="4">
    <location>
        <begin position="1263"/>
        <end position="1293"/>
    </location>
</feature>
<evidence type="ECO:0000313" key="6">
    <source>
        <dbReference type="EMBL" id="CAL1538155.1"/>
    </source>
</evidence>
<dbReference type="SMART" id="SM00409">
    <property type="entry name" value="IG"/>
    <property type="match status" value="1"/>
</dbReference>